<dbReference type="AlphaFoldDB" id="A0A1S8CWQ8"/>
<evidence type="ECO:0000313" key="2">
    <source>
        <dbReference type="EMBL" id="ONG40565.1"/>
    </source>
</evidence>
<protein>
    <recommendedName>
        <fullName evidence="4">Potassium-transporting ATPase subunit B</fullName>
    </recommendedName>
</protein>
<keyword evidence="3" id="KW-1185">Reference proteome</keyword>
<dbReference type="InterPro" id="IPR006391">
    <property type="entry name" value="P-type_ATPase_bsu_IA"/>
</dbReference>
<dbReference type="PANTHER" id="PTHR43743:SF1">
    <property type="entry name" value="POTASSIUM-TRANSPORTING ATPASE ATP-BINDING SUBUNIT"/>
    <property type="match status" value="1"/>
</dbReference>
<keyword evidence="1" id="KW-1133">Transmembrane helix</keyword>
<keyword evidence="1" id="KW-0472">Membrane</keyword>
<feature type="transmembrane region" description="Helical" evidence="1">
    <location>
        <begin position="30"/>
        <end position="48"/>
    </location>
</feature>
<accession>A0A1S8CWQ8</accession>
<name>A0A1S8CWQ8_9GAMM</name>
<organism evidence="2 3">
    <name type="scientific">Alkanindiges hydrocarboniclasticus</name>
    <dbReference type="NCBI Taxonomy" id="1907941"/>
    <lineage>
        <taxon>Bacteria</taxon>
        <taxon>Pseudomonadati</taxon>
        <taxon>Pseudomonadota</taxon>
        <taxon>Gammaproteobacteria</taxon>
        <taxon>Moraxellales</taxon>
        <taxon>Moraxellaceae</taxon>
        <taxon>Alkanindiges</taxon>
    </lineage>
</organism>
<gene>
    <name evidence="2" type="ORF">BKE30_07430</name>
</gene>
<sequence>MIKNPVMALVWLGTLITLIATVAGWTDFTFGFIVTLLLLLTVLFSNYAEAVAEARGRGQAASLRQARQNLMASELLVLFKSKIISLF</sequence>
<evidence type="ECO:0000313" key="3">
    <source>
        <dbReference type="Proteomes" id="UP000192132"/>
    </source>
</evidence>
<keyword evidence="1" id="KW-0812">Transmembrane</keyword>
<dbReference type="GO" id="GO:0016020">
    <property type="term" value="C:membrane"/>
    <property type="evidence" value="ECO:0007669"/>
    <property type="project" value="InterPro"/>
</dbReference>
<comment type="caution">
    <text evidence="2">The sequence shown here is derived from an EMBL/GenBank/DDBJ whole genome shotgun (WGS) entry which is preliminary data.</text>
</comment>
<proteinExistence type="predicted"/>
<evidence type="ECO:0000256" key="1">
    <source>
        <dbReference type="SAM" id="Phobius"/>
    </source>
</evidence>
<dbReference type="EMBL" id="MLCN01000017">
    <property type="protein sequence ID" value="ONG40565.1"/>
    <property type="molecule type" value="Genomic_DNA"/>
</dbReference>
<dbReference type="STRING" id="1907941.BKE30_07430"/>
<dbReference type="PANTHER" id="PTHR43743">
    <property type="entry name" value="POTASSIUM-TRANSPORTING ATPASE ATP-BINDING SUBUNIT"/>
    <property type="match status" value="1"/>
</dbReference>
<evidence type="ECO:0008006" key="4">
    <source>
        <dbReference type="Google" id="ProtNLM"/>
    </source>
</evidence>
<dbReference type="Proteomes" id="UP000192132">
    <property type="component" value="Unassembled WGS sequence"/>
</dbReference>
<dbReference type="GO" id="GO:0008556">
    <property type="term" value="F:P-type potassium transmembrane transporter activity"/>
    <property type="evidence" value="ECO:0007669"/>
    <property type="project" value="InterPro"/>
</dbReference>
<dbReference type="GO" id="GO:0005524">
    <property type="term" value="F:ATP binding"/>
    <property type="evidence" value="ECO:0007669"/>
    <property type="project" value="UniProtKB-KW"/>
</dbReference>
<reference evidence="2 3" key="1">
    <citation type="submission" date="2016-10" db="EMBL/GenBank/DDBJ databases">
        <title>Draft Genome sequence of Alkanindiges sp. strain H1.</title>
        <authorList>
            <person name="Subhash Y."/>
            <person name="Lee S."/>
        </authorList>
    </citation>
    <scope>NUCLEOTIDE SEQUENCE [LARGE SCALE GENOMIC DNA]</scope>
    <source>
        <strain evidence="2 3">H1</strain>
    </source>
</reference>